<evidence type="ECO:0000313" key="1">
    <source>
        <dbReference type="EMBL" id="KAJ8953738.1"/>
    </source>
</evidence>
<dbReference type="EMBL" id="JAPWTK010000054">
    <property type="protein sequence ID" value="KAJ8953738.1"/>
    <property type="molecule type" value="Genomic_DNA"/>
</dbReference>
<comment type="caution">
    <text evidence="1">The sequence shown here is derived from an EMBL/GenBank/DDBJ whole genome shotgun (WGS) entry which is preliminary data.</text>
</comment>
<gene>
    <name evidence="1" type="ORF">NQ318_015394</name>
</gene>
<reference evidence="1" key="1">
    <citation type="journal article" date="2023" name="Insect Mol. Biol.">
        <title>Genome sequencing provides insights into the evolution of gene families encoding plant cell wall-degrading enzymes in longhorned beetles.</title>
        <authorList>
            <person name="Shin N.R."/>
            <person name="Okamura Y."/>
            <person name="Kirsch R."/>
            <person name="Pauchet Y."/>
        </authorList>
    </citation>
    <scope>NUCLEOTIDE SEQUENCE</scope>
    <source>
        <strain evidence="1">AMC_N1</strain>
    </source>
</reference>
<accession>A0AAV8YQM2</accession>
<dbReference type="AlphaFoldDB" id="A0AAV8YQM2"/>
<feature type="non-terminal residue" evidence="1">
    <location>
        <position position="141"/>
    </location>
</feature>
<name>A0AAV8YQM2_9CUCU</name>
<evidence type="ECO:0000313" key="2">
    <source>
        <dbReference type="Proteomes" id="UP001162162"/>
    </source>
</evidence>
<organism evidence="1 2">
    <name type="scientific">Aromia moschata</name>
    <dbReference type="NCBI Taxonomy" id="1265417"/>
    <lineage>
        <taxon>Eukaryota</taxon>
        <taxon>Metazoa</taxon>
        <taxon>Ecdysozoa</taxon>
        <taxon>Arthropoda</taxon>
        <taxon>Hexapoda</taxon>
        <taxon>Insecta</taxon>
        <taxon>Pterygota</taxon>
        <taxon>Neoptera</taxon>
        <taxon>Endopterygota</taxon>
        <taxon>Coleoptera</taxon>
        <taxon>Polyphaga</taxon>
        <taxon>Cucujiformia</taxon>
        <taxon>Chrysomeloidea</taxon>
        <taxon>Cerambycidae</taxon>
        <taxon>Cerambycinae</taxon>
        <taxon>Callichromatini</taxon>
        <taxon>Aromia</taxon>
    </lineage>
</organism>
<sequence>MRIDQNKCDKRTIYNSPSQSGRVRLIYFCFSPVHLRCASYLPDLMRDNSPSEKRQYLADTHRADPKTVTFLPPPLRLTVLHREDSAVTEAALMEAAASEAVLMEAAAVSEAAAPHPAAMERPPLLPAAMERPPLLPAAMEL</sequence>
<keyword evidence="2" id="KW-1185">Reference proteome</keyword>
<protein>
    <submittedName>
        <fullName evidence="1">Uncharacterized protein</fullName>
    </submittedName>
</protein>
<proteinExistence type="predicted"/>
<dbReference type="Proteomes" id="UP001162162">
    <property type="component" value="Unassembled WGS sequence"/>
</dbReference>